<organism evidence="1 2">
    <name type="scientific">Mesonia sediminis</name>
    <dbReference type="NCBI Taxonomy" id="1703946"/>
    <lineage>
        <taxon>Bacteria</taxon>
        <taxon>Pseudomonadati</taxon>
        <taxon>Bacteroidota</taxon>
        <taxon>Flavobacteriia</taxon>
        <taxon>Flavobacteriales</taxon>
        <taxon>Flavobacteriaceae</taxon>
        <taxon>Mesonia</taxon>
    </lineage>
</organism>
<name>A0ABW5SD14_9FLAO</name>
<accession>A0ABW5SD14</accession>
<dbReference type="Proteomes" id="UP001597357">
    <property type="component" value="Unassembled WGS sequence"/>
</dbReference>
<dbReference type="RefSeq" id="WP_379045724.1">
    <property type="nucleotide sequence ID" value="NZ_JBHULZ010000026.1"/>
</dbReference>
<protein>
    <submittedName>
        <fullName evidence="1">Hpt domain-containing protein</fullName>
    </submittedName>
</protein>
<keyword evidence="2" id="KW-1185">Reference proteome</keyword>
<evidence type="ECO:0000313" key="2">
    <source>
        <dbReference type="Proteomes" id="UP001597357"/>
    </source>
</evidence>
<dbReference type="InterPro" id="IPR036641">
    <property type="entry name" value="HPT_dom_sf"/>
</dbReference>
<evidence type="ECO:0000313" key="1">
    <source>
        <dbReference type="EMBL" id="MFD2697587.1"/>
    </source>
</evidence>
<dbReference type="Gene3D" id="1.20.120.160">
    <property type="entry name" value="HPT domain"/>
    <property type="match status" value="1"/>
</dbReference>
<reference evidence="2" key="1">
    <citation type="journal article" date="2019" name="Int. J. Syst. Evol. Microbiol.">
        <title>The Global Catalogue of Microorganisms (GCM) 10K type strain sequencing project: providing services to taxonomists for standard genome sequencing and annotation.</title>
        <authorList>
            <consortium name="The Broad Institute Genomics Platform"/>
            <consortium name="The Broad Institute Genome Sequencing Center for Infectious Disease"/>
            <person name="Wu L."/>
            <person name="Ma J."/>
        </authorList>
    </citation>
    <scope>NUCLEOTIDE SEQUENCE [LARGE SCALE GENOMIC DNA]</scope>
    <source>
        <strain evidence="2">KCTC 42255</strain>
    </source>
</reference>
<dbReference type="SUPFAM" id="SSF47226">
    <property type="entry name" value="Histidine-containing phosphotransfer domain, HPT domain"/>
    <property type="match status" value="1"/>
</dbReference>
<comment type="caution">
    <text evidence="1">The sequence shown here is derived from an EMBL/GenBank/DDBJ whole genome shotgun (WGS) entry which is preliminary data.</text>
</comment>
<gene>
    <name evidence="1" type="ORF">ACFSQ0_06250</name>
</gene>
<dbReference type="EMBL" id="JBHULZ010000026">
    <property type="protein sequence ID" value="MFD2697587.1"/>
    <property type="molecule type" value="Genomic_DNA"/>
</dbReference>
<proteinExistence type="predicted"/>
<sequence length="113" mass="12916">MKLYNLDDVREMAAGDSDFIKEIVNAFLEEVPIDITQLYEAVQNENKPMVYAIAHKVKPNLQLFGLGLSHEIKQLEGWGKEQESYREDEILAIARRVKDTVLMATDALHKEIA</sequence>